<feature type="region of interest" description="Disordered" evidence="1">
    <location>
        <begin position="56"/>
        <end position="94"/>
    </location>
</feature>
<feature type="compositionally biased region" description="Basic and acidic residues" evidence="1">
    <location>
        <begin position="82"/>
        <end position="94"/>
    </location>
</feature>
<accession>G2ZLE8</accession>
<gene>
    <name evidence="2" type="ORF">BDB_80264</name>
</gene>
<organism evidence="2">
    <name type="scientific">blood disease bacterium R229</name>
    <dbReference type="NCBI Taxonomy" id="741978"/>
    <lineage>
        <taxon>Bacteria</taxon>
        <taxon>Pseudomonadati</taxon>
        <taxon>Pseudomonadota</taxon>
        <taxon>Betaproteobacteria</taxon>
        <taxon>Burkholderiales</taxon>
        <taxon>Burkholderiaceae</taxon>
        <taxon>Ralstonia</taxon>
        <taxon>Ralstonia solanacearum species complex</taxon>
    </lineage>
</organism>
<proteinExistence type="predicted"/>
<dbReference type="EMBL" id="FR854064">
    <property type="protein sequence ID" value="CCA79879.1"/>
    <property type="molecule type" value="Genomic_DNA"/>
</dbReference>
<protein>
    <submittedName>
        <fullName evidence="2">Hypothethical protein</fullName>
    </submittedName>
</protein>
<evidence type="ECO:0000256" key="1">
    <source>
        <dbReference type="SAM" id="MobiDB-lite"/>
    </source>
</evidence>
<reference evidence="2" key="2">
    <citation type="submission" date="2011-04" db="EMBL/GenBank/DDBJ databases">
        <authorList>
            <person name="Genoscope - CEA"/>
        </authorList>
    </citation>
    <scope>NUCLEOTIDE SEQUENCE</scope>
    <source>
        <strain evidence="2">R229</strain>
    </source>
</reference>
<sequence>MARWQFPLAPRQQQPSVSKAVLMDAAHRLPEITSPLTNYGVVHEVARSGYEISASARASLKRKRQRPERIGPLRNVGGADGTRTRDPRRDRPVF</sequence>
<evidence type="ECO:0000313" key="2">
    <source>
        <dbReference type="EMBL" id="CCA79879.1"/>
    </source>
</evidence>
<name>G2ZLE8_9RALS</name>
<dbReference type="AlphaFoldDB" id="G2ZLE8"/>
<reference evidence="2" key="1">
    <citation type="journal article" date="2011" name="PLoS ONE">
        <title>Ralstonia syzygii, the Blood Disease Bacterium and some Asian R. solanacearum strains form a single genomic species despite divergent lifestyles.</title>
        <authorList>
            <person name="Remenant B."/>
            <person name="de Cambiaire J.C."/>
            <person name="Cellier G."/>
            <person name="Jacobs J.M."/>
            <person name="Mangenot S."/>
            <person name="Barbe V."/>
            <person name="Lajus A."/>
            <person name="Vallenet D."/>
            <person name="Medigue C."/>
            <person name="Fegan M."/>
            <person name="Allen C."/>
            <person name="Prior P."/>
        </authorList>
    </citation>
    <scope>NUCLEOTIDE SEQUENCE</scope>
    <source>
        <strain evidence="2">R229</strain>
    </source>
</reference>